<dbReference type="PRINTS" id="PR00032">
    <property type="entry name" value="HTHARAC"/>
</dbReference>
<dbReference type="PANTHER" id="PTHR46796:SF6">
    <property type="entry name" value="ARAC SUBFAMILY"/>
    <property type="match status" value="1"/>
</dbReference>
<gene>
    <name evidence="7" type="ORF">SAMN04490194_3414</name>
</gene>
<dbReference type="Pfam" id="PF12833">
    <property type="entry name" value="HTH_18"/>
    <property type="match status" value="1"/>
</dbReference>
<dbReference type="SMART" id="SM00342">
    <property type="entry name" value="HTH_ARAC"/>
    <property type="match status" value="1"/>
</dbReference>
<evidence type="ECO:0000256" key="3">
    <source>
        <dbReference type="ARBA" id="ARBA00023159"/>
    </source>
</evidence>
<dbReference type="InterPro" id="IPR035418">
    <property type="entry name" value="AraC-bd_2"/>
</dbReference>
<dbReference type="SUPFAM" id="SSF46689">
    <property type="entry name" value="Homeodomain-like"/>
    <property type="match status" value="1"/>
</dbReference>
<dbReference type="Gene3D" id="1.10.10.60">
    <property type="entry name" value="Homeodomain-like"/>
    <property type="match status" value="1"/>
</dbReference>
<evidence type="ECO:0000256" key="5">
    <source>
        <dbReference type="ARBA" id="ARBA00037345"/>
    </source>
</evidence>
<evidence type="ECO:0000256" key="2">
    <source>
        <dbReference type="ARBA" id="ARBA00023125"/>
    </source>
</evidence>
<dbReference type="AlphaFoldDB" id="A0A1H5KR43"/>
<comment type="function">
    <text evidence="5">Regulatory protein of the TOL plasmid xyl operons. XylS activates the xylXYZLTEGFJQKIH operon required for the degradation of toluene, m-xylene and p-xylene.</text>
</comment>
<name>A0A1H5KR43_9PSED</name>
<evidence type="ECO:0000256" key="1">
    <source>
        <dbReference type="ARBA" id="ARBA00023015"/>
    </source>
</evidence>
<keyword evidence="2 7" id="KW-0238">DNA-binding</keyword>
<feature type="domain" description="HTH araC/xylS-type" evidence="6">
    <location>
        <begin position="244"/>
        <end position="345"/>
    </location>
</feature>
<keyword evidence="3" id="KW-0010">Activator</keyword>
<dbReference type="GO" id="GO:0043565">
    <property type="term" value="F:sequence-specific DNA binding"/>
    <property type="evidence" value="ECO:0007669"/>
    <property type="project" value="InterPro"/>
</dbReference>
<organism evidence="7 8">
    <name type="scientific">Pseudomonas migulae</name>
    <dbReference type="NCBI Taxonomy" id="78543"/>
    <lineage>
        <taxon>Bacteria</taxon>
        <taxon>Pseudomonadati</taxon>
        <taxon>Pseudomonadota</taxon>
        <taxon>Gammaproteobacteria</taxon>
        <taxon>Pseudomonadales</taxon>
        <taxon>Pseudomonadaceae</taxon>
        <taxon>Pseudomonas</taxon>
    </lineage>
</organism>
<keyword evidence="4" id="KW-0804">Transcription</keyword>
<evidence type="ECO:0000256" key="4">
    <source>
        <dbReference type="ARBA" id="ARBA00023163"/>
    </source>
</evidence>
<keyword evidence="1" id="KW-0805">Transcription regulation</keyword>
<reference evidence="7 8" key="1">
    <citation type="submission" date="2016-10" db="EMBL/GenBank/DDBJ databases">
        <authorList>
            <person name="de Groot N.N."/>
        </authorList>
    </citation>
    <scope>NUCLEOTIDE SEQUENCE [LARGE SCALE GENOMIC DNA]</scope>
    <source>
        <strain evidence="7 8">BS3662</strain>
    </source>
</reference>
<dbReference type="InterPro" id="IPR020449">
    <property type="entry name" value="Tscrpt_reg_AraC-type_HTH"/>
</dbReference>
<protein>
    <submittedName>
        <fullName evidence="7">AraC-type DNA-binding protein</fullName>
    </submittedName>
</protein>
<dbReference type="InterPro" id="IPR018060">
    <property type="entry name" value="HTH_AraC"/>
</dbReference>
<dbReference type="InterPro" id="IPR009057">
    <property type="entry name" value="Homeodomain-like_sf"/>
</dbReference>
<sequence>MGNRLDGGLREWRAATADLGGSRRMPVTNWSCENIDVATEGGSTSERVDYWREMILRMFADVEIGAVPNPEFFGKVRSQKCELLRISDVSAAAQAVNRRHLQPRSRDEDKYFAVLMLEGTEQLEQDGNRAVIGPGDFAIYDATRPHQLNFANDWRQIIVSLPRPCLNQLVVGMESRMATRISMDNPVGRVMRMFLESVTSQISQFSAAEMLRLSESATNLIALTLGNQQTLDLEHSRSQALTLMRVKVFVNDNLRDPTLNAQHVSQRTGLSARYINKLFEHEGSSLMRYILRRRLERCSADLLNPANATLRISEIAFRWGFNDLSHFSRVFRECYGHAPRDWREAQLRQCSPE</sequence>
<accession>A0A1H5KR43</accession>
<dbReference type="Pfam" id="PF14525">
    <property type="entry name" value="AraC_binding_2"/>
    <property type="match status" value="1"/>
</dbReference>
<dbReference type="InterPro" id="IPR050204">
    <property type="entry name" value="AraC_XylS_family_regulators"/>
</dbReference>
<dbReference type="GO" id="GO:0003700">
    <property type="term" value="F:DNA-binding transcription factor activity"/>
    <property type="evidence" value="ECO:0007669"/>
    <property type="project" value="InterPro"/>
</dbReference>
<dbReference type="EMBL" id="FNTY01000002">
    <property type="protein sequence ID" value="SEE67114.1"/>
    <property type="molecule type" value="Genomic_DNA"/>
</dbReference>
<evidence type="ECO:0000313" key="7">
    <source>
        <dbReference type="EMBL" id="SEE67114.1"/>
    </source>
</evidence>
<dbReference type="PROSITE" id="PS01124">
    <property type="entry name" value="HTH_ARAC_FAMILY_2"/>
    <property type="match status" value="1"/>
</dbReference>
<dbReference type="PANTHER" id="PTHR46796">
    <property type="entry name" value="HTH-TYPE TRANSCRIPTIONAL ACTIVATOR RHAS-RELATED"/>
    <property type="match status" value="1"/>
</dbReference>
<dbReference type="Proteomes" id="UP000198985">
    <property type="component" value="Unassembled WGS sequence"/>
</dbReference>
<evidence type="ECO:0000313" key="8">
    <source>
        <dbReference type="Proteomes" id="UP000198985"/>
    </source>
</evidence>
<proteinExistence type="predicted"/>
<evidence type="ECO:0000259" key="6">
    <source>
        <dbReference type="PROSITE" id="PS01124"/>
    </source>
</evidence>